<name>A0ACB9KCD4_9ASTR</name>
<dbReference type="Proteomes" id="UP001056120">
    <property type="component" value="Linkage Group LG01"/>
</dbReference>
<accession>A0ACB9KCD4</accession>
<reference evidence="1 2" key="2">
    <citation type="journal article" date="2022" name="Mol. Ecol. Resour.">
        <title>The genomes of chicory, endive, great burdock and yacon provide insights into Asteraceae paleo-polyploidization history and plant inulin production.</title>
        <authorList>
            <person name="Fan W."/>
            <person name="Wang S."/>
            <person name="Wang H."/>
            <person name="Wang A."/>
            <person name="Jiang F."/>
            <person name="Liu H."/>
            <person name="Zhao H."/>
            <person name="Xu D."/>
            <person name="Zhang Y."/>
        </authorList>
    </citation>
    <scope>NUCLEOTIDE SEQUENCE [LARGE SCALE GENOMIC DNA]</scope>
    <source>
        <strain evidence="2">cv. Yunnan</strain>
        <tissue evidence="1">Leaves</tissue>
    </source>
</reference>
<keyword evidence="2" id="KW-1185">Reference proteome</keyword>
<protein>
    <submittedName>
        <fullName evidence="1">Uncharacterized protein</fullName>
    </submittedName>
</protein>
<proteinExistence type="predicted"/>
<gene>
    <name evidence="1" type="ORF">L1987_04098</name>
</gene>
<dbReference type="EMBL" id="CM042018">
    <property type="protein sequence ID" value="KAI3829966.1"/>
    <property type="molecule type" value="Genomic_DNA"/>
</dbReference>
<reference evidence="2" key="1">
    <citation type="journal article" date="2022" name="Mol. Ecol. Resour.">
        <title>The genomes of chicory, endive, great burdock and yacon provide insights into Asteraceae palaeo-polyploidization history and plant inulin production.</title>
        <authorList>
            <person name="Fan W."/>
            <person name="Wang S."/>
            <person name="Wang H."/>
            <person name="Wang A."/>
            <person name="Jiang F."/>
            <person name="Liu H."/>
            <person name="Zhao H."/>
            <person name="Xu D."/>
            <person name="Zhang Y."/>
        </authorList>
    </citation>
    <scope>NUCLEOTIDE SEQUENCE [LARGE SCALE GENOMIC DNA]</scope>
    <source>
        <strain evidence="2">cv. Yunnan</strain>
    </source>
</reference>
<evidence type="ECO:0000313" key="1">
    <source>
        <dbReference type="EMBL" id="KAI3829966.1"/>
    </source>
</evidence>
<organism evidence="1 2">
    <name type="scientific">Smallanthus sonchifolius</name>
    <dbReference type="NCBI Taxonomy" id="185202"/>
    <lineage>
        <taxon>Eukaryota</taxon>
        <taxon>Viridiplantae</taxon>
        <taxon>Streptophyta</taxon>
        <taxon>Embryophyta</taxon>
        <taxon>Tracheophyta</taxon>
        <taxon>Spermatophyta</taxon>
        <taxon>Magnoliopsida</taxon>
        <taxon>eudicotyledons</taxon>
        <taxon>Gunneridae</taxon>
        <taxon>Pentapetalae</taxon>
        <taxon>asterids</taxon>
        <taxon>campanulids</taxon>
        <taxon>Asterales</taxon>
        <taxon>Asteraceae</taxon>
        <taxon>Asteroideae</taxon>
        <taxon>Heliantheae alliance</taxon>
        <taxon>Millerieae</taxon>
        <taxon>Smallanthus</taxon>
    </lineage>
</organism>
<comment type="caution">
    <text evidence="1">The sequence shown here is derived from an EMBL/GenBank/DDBJ whole genome shotgun (WGS) entry which is preliminary data.</text>
</comment>
<sequence length="81" mass="9335">MFLAGREREAGCDIADKKNIVSDRGGSWVANPLIRKSFLLPTSPKSVKKDCWRESLILTAWRGWCFVLIEPNKLMWIISKR</sequence>
<evidence type="ECO:0000313" key="2">
    <source>
        <dbReference type="Proteomes" id="UP001056120"/>
    </source>
</evidence>